<name>A0A859DPF2_9FIRM</name>
<protein>
    <submittedName>
        <fullName evidence="2">Uncharacterized protein</fullName>
    </submittedName>
</protein>
<keyword evidence="5" id="KW-1185">Reference proteome</keyword>
<dbReference type="AlphaFoldDB" id="A0A859DPF2"/>
<gene>
    <name evidence="2" type="ORF">GJQ69_05295</name>
    <name evidence="3" type="ORF">GKP14_08250</name>
</gene>
<accession>A0A859DPF2</accession>
<dbReference type="Proteomes" id="UP000509623">
    <property type="component" value="Chromosome"/>
</dbReference>
<evidence type="ECO:0000313" key="2">
    <source>
        <dbReference type="EMBL" id="QKN23947.1"/>
    </source>
</evidence>
<reference evidence="3" key="3">
    <citation type="journal article" date="2022" name="Int. J. Syst. Evol. Microbiol.">
        <title>Caproicibacterium lactatifermentans sp. nov., isolated from pit clay used for the production of Chinese strong aroma-type liquor.</title>
        <authorList>
            <person name="Wang H."/>
            <person name="Gu Y."/>
            <person name="Zhao D."/>
            <person name="Qiao Z."/>
            <person name="Zheng J."/>
            <person name="Gao J."/>
            <person name="Ren C."/>
            <person name="Xu Y."/>
        </authorList>
    </citation>
    <scope>NUCLEOTIDE SEQUENCE</scope>
    <source>
        <strain evidence="3">JNU-WLY1368</strain>
    </source>
</reference>
<proteinExistence type="predicted"/>
<dbReference type="Proteomes" id="UP000501316">
    <property type="component" value="Chromosome"/>
</dbReference>
<dbReference type="EMBL" id="CP046161">
    <property type="protein sequence ID" value="QKO30981.1"/>
    <property type="molecule type" value="Genomic_DNA"/>
</dbReference>
<feature type="coiled-coil region" evidence="1">
    <location>
        <begin position="107"/>
        <end position="134"/>
    </location>
</feature>
<evidence type="ECO:0000313" key="4">
    <source>
        <dbReference type="Proteomes" id="UP000501316"/>
    </source>
</evidence>
<evidence type="ECO:0000256" key="1">
    <source>
        <dbReference type="SAM" id="Coils"/>
    </source>
</evidence>
<keyword evidence="1" id="KW-0175">Coiled coil</keyword>
<dbReference type="KEGG" id="clf:GJQ69_05295"/>
<evidence type="ECO:0000313" key="3">
    <source>
        <dbReference type="EMBL" id="QKO30981.1"/>
    </source>
</evidence>
<reference evidence="4 5" key="1">
    <citation type="submission" date="2019-11" db="EMBL/GenBank/DDBJ databases">
        <authorList>
            <person name="Ren C."/>
            <person name="Wang H."/>
            <person name="Xu Y."/>
        </authorList>
    </citation>
    <scope>NUCLEOTIDE SEQUENCE [LARGE SCALE GENOMIC DNA]</scope>
    <source>
        <strain evidence="5">JNU-WLY1368</strain>
        <strain evidence="2 4">LBM 19010</strain>
    </source>
</reference>
<organism evidence="2 4">
    <name type="scientific">Caproicibacterium lactatifermentans</name>
    <dbReference type="NCBI Taxonomy" id="2666138"/>
    <lineage>
        <taxon>Bacteria</taxon>
        <taxon>Bacillati</taxon>
        <taxon>Bacillota</taxon>
        <taxon>Clostridia</taxon>
        <taxon>Eubacteriales</taxon>
        <taxon>Oscillospiraceae</taxon>
        <taxon>Caproicibacterium</taxon>
    </lineage>
</organism>
<evidence type="ECO:0000313" key="5">
    <source>
        <dbReference type="Proteomes" id="UP000509623"/>
    </source>
</evidence>
<sequence length="136" mass="15655">MAEENTPERKSELDEANQLKDEIMQGLQVGEPAERILLKAVHALALMDNDSVSYEEAKRTLIAIYGDTLGQKVPLEIELEEFTKRLKKIKVFYQKAKANESEEPDTLARALNSIRAHERRIDYLKDRLSKQKSKKN</sequence>
<dbReference type="RefSeq" id="WP_086035723.1">
    <property type="nucleotide sequence ID" value="NZ_CP046051.1"/>
</dbReference>
<dbReference type="EMBL" id="CP046051">
    <property type="protein sequence ID" value="QKN23947.1"/>
    <property type="molecule type" value="Genomic_DNA"/>
</dbReference>
<reference evidence="3" key="2">
    <citation type="journal article" date="2021" name="Appl. Environ. Microbiol.">
        <title>Adaptability of a Caproate-Producing Bacterium Contributes to Its Dominance in an Anaerobic Fermentation System.</title>
        <authorList>
            <person name="Wang H."/>
            <person name="Gu Y."/>
            <person name="Zhou W."/>
            <person name="Zhao D."/>
            <person name="Qiao Z."/>
            <person name="Zheng J."/>
            <person name="Gao J."/>
            <person name="Chen X."/>
            <person name="Ren C."/>
            <person name="Xu Y."/>
        </authorList>
    </citation>
    <scope>NUCLEOTIDE SEQUENCE</scope>
    <source>
        <strain evidence="3">JNU-WLY1368</strain>
    </source>
</reference>